<feature type="compositionally biased region" description="Polar residues" evidence="1">
    <location>
        <begin position="167"/>
        <end position="179"/>
    </location>
</feature>
<dbReference type="EMBL" id="JANBVO010000094">
    <property type="protein sequence ID" value="KAJ9130330.1"/>
    <property type="molecule type" value="Genomic_DNA"/>
</dbReference>
<evidence type="ECO:0000313" key="3">
    <source>
        <dbReference type="Proteomes" id="UP001174694"/>
    </source>
</evidence>
<dbReference type="Proteomes" id="UP001174694">
    <property type="component" value="Unassembled WGS sequence"/>
</dbReference>
<feature type="region of interest" description="Disordered" evidence="1">
    <location>
        <begin position="1"/>
        <end position="66"/>
    </location>
</feature>
<organism evidence="2 3">
    <name type="scientific">Pleurostoma richardsiae</name>
    <dbReference type="NCBI Taxonomy" id="41990"/>
    <lineage>
        <taxon>Eukaryota</taxon>
        <taxon>Fungi</taxon>
        <taxon>Dikarya</taxon>
        <taxon>Ascomycota</taxon>
        <taxon>Pezizomycotina</taxon>
        <taxon>Sordariomycetes</taxon>
        <taxon>Sordariomycetidae</taxon>
        <taxon>Calosphaeriales</taxon>
        <taxon>Pleurostomataceae</taxon>
        <taxon>Pleurostoma</taxon>
    </lineage>
</organism>
<evidence type="ECO:0000256" key="1">
    <source>
        <dbReference type="SAM" id="MobiDB-lite"/>
    </source>
</evidence>
<dbReference type="AlphaFoldDB" id="A0AA38R252"/>
<reference evidence="2" key="1">
    <citation type="submission" date="2022-07" db="EMBL/GenBank/DDBJ databases">
        <title>Fungi with potential for degradation of polypropylene.</title>
        <authorList>
            <person name="Gostincar C."/>
        </authorList>
    </citation>
    <scope>NUCLEOTIDE SEQUENCE</scope>
    <source>
        <strain evidence="2">EXF-13308</strain>
    </source>
</reference>
<feature type="compositionally biased region" description="Basic and acidic residues" evidence="1">
    <location>
        <begin position="271"/>
        <end position="287"/>
    </location>
</feature>
<feature type="region of interest" description="Disordered" evidence="1">
    <location>
        <begin position="140"/>
        <end position="179"/>
    </location>
</feature>
<protein>
    <submittedName>
        <fullName evidence="2">Uncharacterized protein</fullName>
    </submittedName>
</protein>
<feature type="non-terminal residue" evidence="2">
    <location>
        <position position="1"/>
    </location>
</feature>
<gene>
    <name evidence="2" type="ORF">NKR23_g12244</name>
</gene>
<comment type="caution">
    <text evidence="2">The sequence shown here is derived from an EMBL/GenBank/DDBJ whole genome shotgun (WGS) entry which is preliminary data.</text>
</comment>
<name>A0AA38R252_9PEZI</name>
<feature type="compositionally biased region" description="Polar residues" evidence="1">
    <location>
        <begin position="211"/>
        <end position="245"/>
    </location>
</feature>
<feature type="region of interest" description="Disordered" evidence="1">
    <location>
        <begin position="202"/>
        <end position="326"/>
    </location>
</feature>
<feature type="region of interest" description="Disordered" evidence="1">
    <location>
        <begin position="93"/>
        <end position="117"/>
    </location>
</feature>
<keyword evidence="3" id="KW-1185">Reference proteome</keyword>
<evidence type="ECO:0000313" key="2">
    <source>
        <dbReference type="EMBL" id="KAJ9130330.1"/>
    </source>
</evidence>
<feature type="region of interest" description="Disordered" evidence="1">
    <location>
        <begin position="391"/>
        <end position="429"/>
    </location>
</feature>
<sequence>MDKSYDDIQDFEEAYPGEVNAMNTQDPDSSAGERSDPSGDIAQSNGNTAECDGHNAESDSDPDISQIVKTTVQKKIANPDSDVDVVQIVKAKARKKTPATNGVTGIHHSPVSGDRSVCGIRAPATSAKAFEFIKGKGNTASIKGPRKKQGATKLNATQHIERRISPIPQSGSGSCHTRGQVVVNDSGQESDPEDSLRELFSDNAFGFRGRPNQTTTYNRPSSSRSPTVHNPRQHPTTAQPVTSSEHLAPSQPPPTQPQTIEAGAVCDEDGEQRPDQRAAEIARDARRANLHRSPPAGTRTKKRALARTALSPGGMRRKKHRDSDRDKRFKAIRERVVQRFTEKHPNETEDEIKARVDKFLAPRVKKIESQKALFDQKKAAERIEEINSQHRALAGLSRDKAAPAKGDAPDDEGAQAQAGQKLRNSLSEELGPTKRVTMYGVYTGRKKVDAVSMGPLTQVAVLFEKEKANKRAETALQRMLRGDRILSYSCDYRDEGLFRGDLTTFEGELLIGFVLRSYRFADALNVRDLAKKQLKPGPVNDPWRKHYHVMYTRYYDTAIEEEPKLVRYVHPDNFEDMSRQLDPPGVAMANDPYPGVLVAWCMRRDEAIDAALQCFAALLCPRGAREGDLLFFNAHVKDRLDQLRGAQWPPLKLPELRFRRRDEYALSYPWRELRVSVFCRGPEGSVDLGDALEDWDGSSGRRVHFVGVPGHAFDERDGVEEEEEAGSSRA</sequence>
<proteinExistence type="predicted"/>
<accession>A0AA38R252</accession>